<dbReference type="Proteomes" id="UP000653454">
    <property type="component" value="Unassembled WGS sequence"/>
</dbReference>
<sequence length="116" mass="13310">MAHYYLLILLAFSSTSNARKHGVDNTAPLLRTFYSTNDGVVPPPMTRTTPNILQRFITVFDKTGERIHNYIKNLFRGNRETPVARSVVPSSTNPRRTIIISPLIYRAMRLILHEWA</sequence>
<evidence type="ECO:0000256" key="1">
    <source>
        <dbReference type="SAM" id="SignalP"/>
    </source>
</evidence>
<dbReference type="AlphaFoldDB" id="A0A8S4GAU1"/>
<keyword evidence="3" id="KW-1185">Reference proteome</keyword>
<feature type="chain" id="PRO_5035852010" evidence="1">
    <location>
        <begin position="19"/>
        <end position="116"/>
    </location>
</feature>
<proteinExistence type="predicted"/>
<dbReference type="EMBL" id="CAJHNJ030000177">
    <property type="protein sequence ID" value="CAG9137044.1"/>
    <property type="molecule type" value="Genomic_DNA"/>
</dbReference>
<name>A0A8S4GAU1_PLUXY</name>
<gene>
    <name evidence="2" type="ORF">PLXY2_LOCUS15299</name>
</gene>
<protein>
    <submittedName>
        <fullName evidence="2">(diamondback moth) hypothetical protein</fullName>
    </submittedName>
</protein>
<comment type="caution">
    <text evidence="2">The sequence shown here is derived from an EMBL/GenBank/DDBJ whole genome shotgun (WGS) entry which is preliminary data.</text>
</comment>
<keyword evidence="1" id="KW-0732">Signal</keyword>
<organism evidence="2 3">
    <name type="scientific">Plutella xylostella</name>
    <name type="common">Diamondback moth</name>
    <name type="synonym">Plutella maculipennis</name>
    <dbReference type="NCBI Taxonomy" id="51655"/>
    <lineage>
        <taxon>Eukaryota</taxon>
        <taxon>Metazoa</taxon>
        <taxon>Ecdysozoa</taxon>
        <taxon>Arthropoda</taxon>
        <taxon>Hexapoda</taxon>
        <taxon>Insecta</taxon>
        <taxon>Pterygota</taxon>
        <taxon>Neoptera</taxon>
        <taxon>Endopterygota</taxon>
        <taxon>Lepidoptera</taxon>
        <taxon>Glossata</taxon>
        <taxon>Ditrysia</taxon>
        <taxon>Yponomeutoidea</taxon>
        <taxon>Plutellidae</taxon>
        <taxon>Plutella</taxon>
    </lineage>
</organism>
<reference evidence="2" key="1">
    <citation type="submission" date="2020-11" db="EMBL/GenBank/DDBJ databases">
        <authorList>
            <person name="Whiteford S."/>
        </authorList>
    </citation>
    <scope>NUCLEOTIDE SEQUENCE</scope>
</reference>
<feature type="signal peptide" evidence="1">
    <location>
        <begin position="1"/>
        <end position="18"/>
    </location>
</feature>
<accession>A0A8S4GAU1</accession>
<evidence type="ECO:0000313" key="3">
    <source>
        <dbReference type="Proteomes" id="UP000653454"/>
    </source>
</evidence>
<evidence type="ECO:0000313" key="2">
    <source>
        <dbReference type="EMBL" id="CAG9137044.1"/>
    </source>
</evidence>